<dbReference type="PANTHER" id="PTHR33608:SF6">
    <property type="entry name" value="BLL2464 PROTEIN"/>
    <property type="match status" value="1"/>
</dbReference>
<comment type="caution">
    <text evidence="3">The sequence shown here is derived from an EMBL/GenBank/DDBJ whole genome shotgun (WGS) entry which is preliminary data.</text>
</comment>
<keyword evidence="4" id="KW-1185">Reference proteome</keyword>
<sequence length="430" mass="46166">MSAVETVAVRRTGRWRGVVAVALFAGAVGVLTARPAALLLAVVGVGYASFPRLTGPPSPSLRIERTLSDETPGRGERVDVEVTVTNTGRWPLFDVRVVDGVPATLAVRSGSPRRAAVLLPGRSTRLSYAVGAEYGRHRFEPATAFLRDASGGTEVEVRAEPDAPTVVVCTDPVPEVPLRRQSRRDVGRLVTDDGGSGIEFHRAREYRRGDPMSRVDWKRLARTGDLTTIEFREERAASVVLLVDARECAYRASAEGEPHGVAYGLAGVEQLLTALVDARTYVGLAGVGRESCWLAPGAGGEHELAARELLAAHPALSPRPPDPGGEGRSDHERQLRELRKRLGRDTQVVFLSPLLDEFAATAALSIEASGRAVTVVSPDVTSEATVGGRLVRVERADRIHSLREAGIPVVDWPPDEPLGASIARVREVRP</sequence>
<feature type="domain" description="DUF58" evidence="2">
    <location>
        <begin position="203"/>
        <end position="375"/>
    </location>
</feature>
<reference evidence="3 4" key="1">
    <citation type="journal article" date="2019" name="Int. J. Syst. Evol. Microbiol.">
        <title>The Global Catalogue of Microorganisms (GCM) 10K type strain sequencing project: providing services to taxonomists for standard genome sequencing and annotation.</title>
        <authorList>
            <consortium name="The Broad Institute Genomics Platform"/>
            <consortium name="The Broad Institute Genome Sequencing Center for Infectious Disease"/>
            <person name="Wu L."/>
            <person name="Ma J."/>
        </authorList>
    </citation>
    <scope>NUCLEOTIDE SEQUENCE [LARGE SCALE GENOMIC DNA]</scope>
    <source>
        <strain evidence="3 4">PSR21</strain>
    </source>
</reference>
<gene>
    <name evidence="3" type="ORF">ACFQPE_20550</name>
</gene>
<dbReference type="RefSeq" id="WP_276306754.1">
    <property type="nucleotide sequence ID" value="NZ_CP119994.1"/>
</dbReference>
<dbReference type="InterPro" id="IPR002881">
    <property type="entry name" value="DUF58"/>
</dbReference>
<protein>
    <submittedName>
        <fullName evidence="3">DUF58 domain-containing protein</fullName>
    </submittedName>
</protein>
<proteinExistence type="predicted"/>
<keyword evidence="1" id="KW-0472">Membrane</keyword>
<organism evidence="3 4">
    <name type="scientific">Halomarina halobia</name>
    <dbReference type="NCBI Taxonomy" id="3033386"/>
    <lineage>
        <taxon>Archaea</taxon>
        <taxon>Methanobacteriati</taxon>
        <taxon>Methanobacteriota</taxon>
        <taxon>Stenosarchaea group</taxon>
        <taxon>Halobacteria</taxon>
        <taxon>Halobacteriales</taxon>
        <taxon>Natronomonadaceae</taxon>
        <taxon>Halomarina</taxon>
    </lineage>
</organism>
<feature type="transmembrane region" description="Helical" evidence="1">
    <location>
        <begin position="21"/>
        <end position="50"/>
    </location>
</feature>
<dbReference type="EMBL" id="JBHTBF010000004">
    <property type="protein sequence ID" value="MFC7319163.1"/>
    <property type="molecule type" value="Genomic_DNA"/>
</dbReference>
<keyword evidence="1" id="KW-1133">Transmembrane helix</keyword>
<evidence type="ECO:0000256" key="1">
    <source>
        <dbReference type="SAM" id="Phobius"/>
    </source>
</evidence>
<accession>A0ABD6AFW3</accession>
<evidence type="ECO:0000313" key="4">
    <source>
        <dbReference type="Proteomes" id="UP001596547"/>
    </source>
</evidence>
<evidence type="ECO:0000259" key="2">
    <source>
        <dbReference type="Pfam" id="PF01882"/>
    </source>
</evidence>
<name>A0ABD6AFW3_9EURY</name>
<dbReference type="AlphaFoldDB" id="A0ABD6AFW3"/>
<dbReference type="Proteomes" id="UP001596547">
    <property type="component" value="Unassembled WGS sequence"/>
</dbReference>
<dbReference type="Pfam" id="PF01882">
    <property type="entry name" value="DUF58"/>
    <property type="match status" value="1"/>
</dbReference>
<dbReference type="PANTHER" id="PTHR33608">
    <property type="entry name" value="BLL2464 PROTEIN"/>
    <property type="match status" value="1"/>
</dbReference>
<keyword evidence="1" id="KW-0812">Transmembrane</keyword>
<evidence type="ECO:0000313" key="3">
    <source>
        <dbReference type="EMBL" id="MFC7319163.1"/>
    </source>
</evidence>
<dbReference type="GeneID" id="79317984"/>